<dbReference type="PANTHER" id="PTHR35174">
    <property type="entry name" value="BLL7171 PROTEIN-RELATED"/>
    <property type="match status" value="1"/>
</dbReference>
<evidence type="ECO:0000313" key="3">
    <source>
        <dbReference type="EMBL" id="MFI0791622.1"/>
    </source>
</evidence>
<feature type="domain" description="YCII-related" evidence="2">
    <location>
        <begin position="8"/>
        <end position="118"/>
    </location>
</feature>
<dbReference type="Gene3D" id="3.30.70.1060">
    <property type="entry name" value="Dimeric alpha+beta barrel"/>
    <property type="match status" value="1"/>
</dbReference>
<dbReference type="SUPFAM" id="SSF54909">
    <property type="entry name" value="Dimeric alpha+beta barrel"/>
    <property type="match status" value="1"/>
</dbReference>
<evidence type="ECO:0000313" key="4">
    <source>
        <dbReference type="Proteomes" id="UP001611075"/>
    </source>
</evidence>
<evidence type="ECO:0000256" key="1">
    <source>
        <dbReference type="ARBA" id="ARBA00007689"/>
    </source>
</evidence>
<accession>A0ABW7SFW1</accession>
<reference evidence="3 4" key="1">
    <citation type="submission" date="2024-10" db="EMBL/GenBank/DDBJ databases">
        <title>The Natural Products Discovery Center: Release of the First 8490 Sequenced Strains for Exploring Actinobacteria Biosynthetic Diversity.</title>
        <authorList>
            <person name="Kalkreuter E."/>
            <person name="Kautsar S.A."/>
            <person name="Yang D."/>
            <person name="Bader C.D."/>
            <person name="Teijaro C.N."/>
            <person name="Fluegel L."/>
            <person name="Davis C.M."/>
            <person name="Simpson J.R."/>
            <person name="Lauterbach L."/>
            <person name="Steele A.D."/>
            <person name="Gui C."/>
            <person name="Meng S."/>
            <person name="Li G."/>
            <person name="Viehrig K."/>
            <person name="Ye F."/>
            <person name="Su P."/>
            <person name="Kiefer A.F."/>
            <person name="Nichols A."/>
            <person name="Cepeda A.J."/>
            <person name="Yan W."/>
            <person name="Fan B."/>
            <person name="Jiang Y."/>
            <person name="Adhikari A."/>
            <person name="Zheng C.-J."/>
            <person name="Schuster L."/>
            <person name="Cowan T.M."/>
            <person name="Smanski M.J."/>
            <person name="Chevrette M.G."/>
            <person name="De Carvalho L.P.S."/>
            <person name="Shen B."/>
        </authorList>
    </citation>
    <scope>NUCLEOTIDE SEQUENCE [LARGE SCALE GENOMIC DNA]</scope>
    <source>
        <strain evidence="3 4">NPDC021253</strain>
    </source>
</reference>
<protein>
    <submittedName>
        <fullName evidence="3">YciI family protein</fullName>
    </submittedName>
</protein>
<dbReference type="EMBL" id="JBIRPU010000002">
    <property type="protein sequence ID" value="MFI0791622.1"/>
    <property type="molecule type" value="Genomic_DNA"/>
</dbReference>
<dbReference type="InterPro" id="IPR011008">
    <property type="entry name" value="Dimeric_a/b-barrel"/>
</dbReference>
<sequence length="130" mass="13879">MGEEGIAMRYCLLLHNLEPTAGEIPEETIAAAQQAFQAYARDLEVAGVLRSADVLQPSTASTTVTLRAGNLQVQDGPFADTKEALAGVFVIDVEDLDAALAWAERCPGAQYGTVEVRPTAIAFLNGQWTK</sequence>
<comment type="similarity">
    <text evidence="1">Belongs to the YciI family.</text>
</comment>
<dbReference type="InterPro" id="IPR005545">
    <property type="entry name" value="YCII"/>
</dbReference>
<name>A0ABW7SFW1_9ACTN</name>
<organism evidence="3 4">
    <name type="scientific">Micromonospora rubida</name>
    <dbReference type="NCBI Taxonomy" id="2697657"/>
    <lineage>
        <taxon>Bacteria</taxon>
        <taxon>Bacillati</taxon>
        <taxon>Actinomycetota</taxon>
        <taxon>Actinomycetes</taxon>
        <taxon>Micromonosporales</taxon>
        <taxon>Micromonosporaceae</taxon>
        <taxon>Micromonospora</taxon>
    </lineage>
</organism>
<dbReference type="PANTHER" id="PTHR35174:SF3">
    <property type="entry name" value="BLL7171 PROTEIN"/>
    <property type="match status" value="1"/>
</dbReference>
<evidence type="ECO:0000259" key="2">
    <source>
        <dbReference type="Pfam" id="PF03795"/>
    </source>
</evidence>
<keyword evidence="4" id="KW-1185">Reference proteome</keyword>
<dbReference type="Proteomes" id="UP001611075">
    <property type="component" value="Unassembled WGS sequence"/>
</dbReference>
<dbReference type="RefSeq" id="WP_396676821.1">
    <property type="nucleotide sequence ID" value="NZ_JBIRPU010000002.1"/>
</dbReference>
<gene>
    <name evidence="3" type="ORF">ACH4OY_02810</name>
</gene>
<comment type="caution">
    <text evidence="3">The sequence shown here is derived from an EMBL/GenBank/DDBJ whole genome shotgun (WGS) entry which is preliminary data.</text>
</comment>
<proteinExistence type="inferred from homology"/>
<dbReference type="Pfam" id="PF03795">
    <property type="entry name" value="YCII"/>
    <property type="match status" value="1"/>
</dbReference>